<feature type="compositionally biased region" description="Polar residues" evidence="1">
    <location>
        <begin position="30"/>
        <end position="48"/>
    </location>
</feature>
<dbReference type="EMBL" id="VEVO01000020">
    <property type="protein sequence ID" value="KAF0025679.1"/>
    <property type="molecule type" value="Genomic_DNA"/>
</dbReference>
<keyword evidence="2" id="KW-0732">Signal</keyword>
<dbReference type="AlphaFoldDB" id="A0A6A4RZF6"/>
<evidence type="ECO:0000313" key="3">
    <source>
        <dbReference type="EMBL" id="KAF0025679.1"/>
    </source>
</evidence>
<feature type="region of interest" description="Disordered" evidence="1">
    <location>
        <begin position="30"/>
        <end position="103"/>
    </location>
</feature>
<organism evidence="3 4">
    <name type="scientific">Scophthalmus maximus</name>
    <name type="common">Turbot</name>
    <name type="synonym">Psetta maxima</name>
    <dbReference type="NCBI Taxonomy" id="52904"/>
    <lineage>
        <taxon>Eukaryota</taxon>
        <taxon>Metazoa</taxon>
        <taxon>Chordata</taxon>
        <taxon>Craniata</taxon>
        <taxon>Vertebrata</taxon>
        <taxon>Euteleostomi</taxon>
        <taxon>Actinopterygii</taxon>
        <taxon>Neopterygii</taxon>
        <taxon>Teleostei</taxon>
        <taxon>Neoteleostei</taxon>
        <taxon>Acanthomorphata</taxon>
        <taxon>Carangaria</taxon>
        <taxon>Pleuronectiformes</taxon>
        <taxon>Pleuronectoidei</taxon>
        <taxon>Scophthalmidae</taxon>
        <taxon>Scophthalmus</taxon>
    </lineage>
</organism>
<proteinExistence type="predicted"/>
<evidence type="ECO:0000256" key="1">
    <source>
        <dbReference type="SAM" id="MobiDB-lite"/>
    </source>
</evidence>
<feature type="signal peptide" evidence="2">
    <location>
        <begin position="1"/>
        <end position="21"/>
    </location>
</feature>
<dbReference type="Proteomes" id="UP000438429">
    <property type="component" value="Unassembled WGS sequence"/>
</dbReference>
<gene>
    <name evidence="3" type="ORF">F2P81_022560</name>
</gene>
<accession>A0A6A4RZF6</accession>
<reference evidence="3 4" key="1">
    <citation type="submission" date="2019-06" db="EMBL/GenBank/DDBJ databases">
        <title>Draft genomes of female and male turbot (Scophthalmus maximus).</title>
        <authorList>
            <person name="Xu H."/>
            <person name="Xu X.-W."/>
            <person name="Shao C."/>
            <person name="Chen S."/>
        </authorList>
    </citation>
    <scope>NUCLEOTIDE SEQUENCE [LARGE SCALE GENOMIC DNA]</scope>
    <source>
        <strain evidence="3">Ysfricsl-2016a</strain>
        <tissue evidence="3">Blood</tissue>
    </source>
</reference>
<evidence type="ECO:0000256" key="2">
    <source>
        <dbReference type="SAM" id="SignalP"/>
    </source>
</evidence>
<name>A0A6A4RZF6_SCOMX</name>
<feature type="compositionally biased region" description="Basic and acidic residues" evidence="1">
    <location>
        <begin position="75"/>
        <end position="86"/>
    </location>
</feature>
<evidence type="ECO:0000313" key="4">
    <source>
        <dbReference type="Proteomes" id="UP000438429"/>
    </source>
</evidence>
<feature type="chain" id="PRO_5025441005" evidence="2">
    <location>
        <begin position="22"/>
        <end position="138"/>
    </location>
</feature>
<protein>
    <submittedName>
        <fullName evidence="3">Uncharacterized protein</fullName>
    </submittedName>
</protein>
<sequence>MQRAEIRCRFLKLSAFLEVMGLHIDAMGTTQTEAHKPNQTKPNQTTLGTRPGRLDTGGPGSWDVTCETEWTAGKPEPEAKTARSTDEGANNVRTQGHSNFNHNDSRSLAAQQECIAACPSNTMVYRWRALQTQTHCSH</sequence>
<feature type="compositionally biased region" description="Polar residues" evidence="1">
    <location>
        <begin position="87"/>
        <end position="103"/>
    </location>
</feature>
<comment type="caution">
    <text evidence="3">The sequence shown here is derived from an EMBL/GenBank/DDBJ whole genome shotgun (WGS) entry which is preliminary data.</text>
</comment>